<dbReference type="EMBL" id="BQKV01000098">
    <property type="protein sequence ID" value="GJN65392.1"/>
    <property type="molecule type" value="Genomic_DNA"/>
</dbReference>
<proteinExistence type="predicted"/>
<name>A0AA37IZY4_9FIRM</name>
<evidence type="ECO:0000259" key="1">
    <source>
        <dbReference type="Pfam" id="PF12010"/>
    </source>
</evidence>
<comment type="caution">
    <text evidence="2">The sequence shown here is derived from an EMBL/GenBank/DDBJ whole genome shotgun (WGS) entry which is preliminary data.</text>
</comment>
<keyword evidence="3" id="KW-1185">Reference proteome</keyword>
<protein>
    <recommendedName>
        <fullName evidence="1">DUF3502 domain-containing protein</fullName>
    </recommendedName>
</protein>
<organism evidence="2 3">
    <name type="scientific">Faecalibacterium gallinarum</name>
    <dbReference type="NCBI Taxonomy" id="2903556"/>
    <lineage>
        <taxon>Bacteria</taxon>
        <taxon>Bacillati</taxon>
        <taxon>Bacillota</taxon>
        <taxon>Clostridia</taxon>
        <taxon>Eubacteriales</taxon>
        <taxon>Oscillospiraceae</taxon>
        <taxon>Faecalibacterium</taxon>
    </lineage>
</organism>
<dbReference type="SUPFAM" id="SSF53850">
    <property type="entry name" value="Periplasmic binding protein-like II"/>
    <property type="match status" value="1"/>
</dbReference>
<dbReference type="Proteomes" id="UP001055185">
    <property type="component" value="Unassembled WGS sequence"/>
</dbReference>
<reference evidence="2" key="1">
    <citation type="journal article" date="2022" name="Int. J. Syst. Evol. Microbiol.">
        <title>Genome-based, phenotypic and chemotaxonomic classification of Faecalibacterium strains: proposal of three novel species Faecalibacterium duncaniae sp. nov., Faecalibacterium hattorii sp. nov. and Faecalibacterium gallinarum sp. nov. .</title>
        <authorList>
            <person name="Sakamoto M."/>
            <person name="Sakurai N."/>
            <person name="Tanno H."/>
            <person name="Iino T."/>
            <person name="Ohkuma M."/>
            <person name="Endo A."/>
        </authorList>
    </citation>
    <scope>NUCLEOTIDE SEQUENCE</scope>
    <source>
        <strain evidence="2">JCM 17207</strain>
    </source>
</reference>
<evidence type="ECO:0000313" key="2">
    <source>
        <dbReference type="EMBL" id="GJN65392.1"/>
    </source>
</evidence>
<dbReference type="InterPro" id="IPR022627">
    <property type="entry name" value="DUF3502"/>
</dbReference>
<dbReference type="Gene3D" id="3.40.190.10">
    <property type="entry name" value="Periplasmic binding protein-like II"/>
    <property type="match status" value="1"/>
</dbReference>
<accession>A0AA37IZY4</accession>
<sequence length="455" mass="49869">MGLGLALAISGCASGTAAPSYSGPAVSSGSEPLTLMMPGPSGSSACARISQRLSALTRPQLGFEIQLEQQPFARYESALWQRLMQKQAPDLFFLSAAQTLAAHVYENNVYPLDTLLERYPTLYGAFSPTQWDSKRKYRRIYAVPSGTTDCYCGGFLARQDLLDALGIQTEKVRTLSQLHSLLLRVKEELPDVLPVVPDYGRMNLSLGEDPLDDQLGVLLRGEGTRVQNLYASAGYAGLCQEMYRWRQEGLILQNACLRSEPAVDLMRVCRGFGFFCRLNADTLDCYSRAYGESLAAIPLNEMIQNSSGLPDGWGLPVQPSKKEEALAFLELLCTDPEAAHLFLYGEEEDQDTAWADRWCNANCCLGVRAAESAPLPESGKARVSPAYGFSVNASECMAEMDSCSAVVRCYNHALLGGCLDPNEALPLFLNELNEAGIEKVIAAKQQRLDNWLNAR</sequence>
<gene>
    <name evidence="2" type="ORF">JCM17207_20170</name>
</gene>
<feature type="domain" description="DUF3502" evidence="1">
    <location>
        <begin position="385"/>
        <end position="453"/>
    </location>
</feature>
<evidence type="ECO:0000313" key="3">
    <source>
        <dbReference type="Proteomes" id="UP001055185"/>
    </source>
</evidence>
<dbReference type="Pfam" id="PF12010">
    <property type="entry name" value="DUF3502"/>
    <property type="match status" value="1"/>
</dbReference>
<dbReference type="AlphaFoldDB" id="A0AA37IZY4"/>